<evidence type="ECO:0000256" key="15">
    <source>
        <dbReference type="SAM" id="MobiDB-lite"/>
    </source>
</evidence>
<keyword evidence="7 14" id="KW-0238">DNA-binding</keyword>
<dbReference type="GO" id="GO:0030983">
    <property type="term" value="F:mismatched DNA binding"/>
    <property type="evidence" value="ECO:0007669"/>
    <property type="project" value="InterPro"/>
</dbReference>
<dbReference type="PANTHER" id="PTHR11361:SF122">
    <property type="entry name" value="DNA MISMATCH REPAIR PROTEIN MSH3"/>
    <property type="match status" value="1"/>
</dbReference>
<dbReference type="Gene3D" id="3.40.1170.10">
    <property type="entry name" value="DNA repair protein MutS, domain I"/>
    <property type="match status" value="1"/>
</dbReference>
<evidence type="ECO:0000256" key="9">
    <source>
        <dbReference type="ARBA" id="ARBA00023242"/>
    </source>
</evidence>
<dbReference type="InterPro" id="IPR007861">
    <property type="entry name" value="DNA_mismatch_repair_MutS_clamp"/>
</dbReference>
<evidence type="ECO:0000256" key="3">
    <source>
        <dbReference type="ARBA" id="ARBA00022151"/>
    </source>
</evidence>
<dbReference type="PANTHER" id="PTHR11361">
    <property type="entry name" value="DNA MISMATCH REPAIR PROTEIN MUTS FAMILY MEMBER"/>
    <property type="match status" value="1"/>
</dbReference>
<feature type="compositionally biased region" description="Polar residues" evidence="15">
    <location>
        <begin position="64"/>
        <end position="79"/>
    </location>
</feature>
<dbReference type="SMART" id="SM00534">
    <property type="entry name" value="MUTSac"/>
    <property type="match status" value="1"/>
</dbReference>
<evidence type="ECO:0000256" key="11">
    <source>
        <dbReference type="ARBA" id="ARBA00025902"/>
    </source>
</evidence>
<evidence type="ECO:0000256" key="5">
    <source>
        <dbReference type="ARBA" id="ARBA00022763"/>
    </source>
</evidence>
<reference evidence="17" key="1">
    <citation type="submission" date="2023-02" db="EMBL/GenBank/DDBJ databases">
        <title>Identification and recombinant expression of a fungal hydrolase from Papiliotrema laurentii that hydrolyzes apple cutin and clears colloidal polyester polyurethane.</title>
        <authorList>
            <consortium name="DOE Joint Genome Institute"/>
            <person name="Roman V.A."/>
            <person name="Bojanowski C."/>
            <person name="Crable B.R."/>
            <person name="Wagner D.N."/>
            <person name="Hung C.S."/>
            <person name="Nadeau L.J."/>
            <person name="Schratz L."/>
            <person name="Haridas S."/>
            <person name="Pangilinan J."/>
            <person name="Lipzen A."/>
            <person name="Na H."/>
            <person name="Yan M."/>
            <person name="Ng V."/>
            <person name="Grigoriev I.V."/>
            <person name="Spatafora J.W."/>
            <person name="Barlow D."/>
            <person name="Biffinger J."/>
            <person name="Kelley-Loughnane N."/>
            <person name="Varaljay V.A."/>
            <person name="Crookes-Goodson W.J."/>
        </authorList>
    </citation>
    <scope>NUCLEOTIDE SEQUENCE</scope>
    <source>
        <strain evidence="17">5307AH</strain>
    </source>
</reference>
<proteinExistence type="inferred from homology"/>
<dbReference type="InterPro" id="IPR036187">
    <property type="entry name" value="DNA_mismatch_repair_MutS_sf"/>
</dbReference>
<evidence type="ECO:0000256" key="14">
    <source>
        <dbReference type="RuleBase" id="RU003756"/>
    </source>
</evidence>
<dbReference type="AlphaFoldDB" id="A0AAD9FX06"/>
<protein>
    <recommendedName>
        <fullName evidence="3 13">DNA mismatch repair protein MSH3</fullName>
    </recommendedName>
    <alternativeName>
        <fullName evidence="3 13">DNA mismatch repair protein MSH3</fullName>
    </alternativeName>
    <alternativeName>
        <fullName evidence="12">MutS protein homolog 3</fullName>
    </alternativeName>
</protein>
<dbReference type="Pfam" id="PF05192">
    <property type="entry name" value="MutS_III"/>
    <property type="match status" value="1"/>
</dbReference>
<dbReference type="Pfam" id="PF00488">
    <property type="entry name" value="MutS_V"/>
    <property type="match status" value="1"/>
</dbReference>
<dbReference type="InterPro" id="IPR016151">
    <property type="entry name" value="DNA_mismatch_repair_MutS_N"/>
</dbReference>
<dbReference type="Pfam" id="PF05188">
    <property type="entry name" value="MutS_II"/>
    <property type="match status" value="1"/>
</dbReference>
<evidence type="ECO:0000313" key="17">
    <source>
        <dbReference type="EMBL" id="KAK1927553.1"/>
    </source>
</evidence>
<dbReference type="InterPro" id="IPR045076">
    <property type="entry name" value="MutS"/>
</dbReference>
<feature type="compositionally biased region" description="Basic and acidic residues" evidence="15">
    <location>
        <begin position="80"/>
        <end position="91"/>
    </location>
</feature>
<dbReference type="FunFam" id="1.10.1420.10:FF:000004">
    <property type="entry name" value="DNA mismatch repair protein Msh3"/>
    <property type="match status" value="1"/>
</dbReference>
<evidence type="ECO:0000259" key="16">
    <source>
        <dbReference type="PROSITE" id="PS00486"/>
    </source>
</evidence>
<keyword evidence="9" id="KW-0539">Nucleus</keyword>
<comment type="subcellular location">
    <subcellularLocation>
        <location evidence="1">Nucleus</location>
    </subcellularLocation>
</comment>
<evidence type="ECO:0000313" key="18">
    <source>
        <dbReference type="Proteomes" id="UP001182556"/>
    </source>
</evidence>
<evidence type="ECO:0000256" key="10">
    <source>
        <dbReference type="ARBA" id="ARBA00025373"/>
    </source>
</evidence>
<dbReference type="Gene3D" id="3.30.420.110">
    <property type="entry name" value="MutS, connector domain"/>
    <property type="match status" value="1"/>
</dbReference>
<feature type="compositionally biased region" description="Basic and acidic residues" evidence="15">
    <location>
        <begin position="144"/>
        <end position="164"/>
    </location>
</feature>
<evidence type="ECO:0000256" key="13">
    <source>
        <dbReference type="ARBA" id="ARBA00073774"/>
    </source>
</evidence>
<organism evidence="17 18">
    <name type="scientific">Papiliotrema laurentii</name>
    <name type="common">Cryptococcus laurentii</name>
    <dbReference type="NCBI Taxonomy" id="5418"/>
    <lineage>
        <taxon>Eukaryota</taxon>
        <taxon>Fungi</taxon>
        <taxon>Dikarya</taxon>
        <taxon>Basidiomycota</taxon>
        <taxon>Agaricomycotina</taxon>
        <taxon>Tremellomycetes</taxon>
        <taxon>Tremellales</taxon>
        <taxon>Rhynchogastremaceae</taxon>
        <taxon>Papiliotrema</taxon>
    </lineage>
</organism>
<accession>A0AAD9FX06</accession>
<dbReference type="InterPro" id="IPR007696">
    <property type="entry name" value="DNA_mismatch_repair_MutS_core"/>
</dbReference>
<dbReference type="InterPro" id="IPR000432">
    <property type="entry name" value="DNA_mismatch_repair_MutS_C"/>
</dbReference>
<dbReference type="GO" id="GO:0005524">
    <property type="term" value="F:ATP binding"/>
    <property type="evidence" value="ECO:0007669"/>
    <property type="project" value="UniProtKB-KW"/>
</dbReference>
<dbReference type="GO" id="GO:0006298">
    <property type="term" value="P:mismatch repair"/>
    <property type="evidence" value="ECO:0007669"/>
    <property type="project" value="InterPro"/>
</dbReference>
<dbReference type="InterPro" id="IPR007695">
    <property type="entry name" value="DNA_mismatch_repair_MutS-lik_N"/>
</dbReference>
<dbReference type="SUPFAM" id="SSF55271">
    <property type="entry name" value="DNA repair protein MutS, domain I"/>
    <property type="match status" value="1"/>
</dbReference>
<dbReference type="Pfam" id="PF01624">
    <property type="entry name" value="MutS_I"/>
    <property type="match status" value="1"/>
</dbReference>
<dbReference type="SUPFAM" id="SSF48334">
    <property type="entry name" value="DNA repair protein MutS, domain III"/>
    <property type="match status" value="1"/>
</dbReference>
<dbReference type="GO" id="GO:0140664">
    <property type="term" value="F:ATP-dependent DNA damage sensor activity"/>
    <property type="evidence" value="ECO:0007669"/>
    <property type="project" value="InterPro"/>
</dbReference>
<keyword evidence="8 14" id="KW-0234">DNA repair</keyword>
<dbReference type="FunFam" id="3.40.1170.10:FF:000004">
    <property type="entry name" value="DNA mismatch repair protein"/>
    <property type="match status" value="1"/>
</dbReference>
<name>A0AAD9FX06_PAPLA</name>
<dbReference type="EMBL" id="JAODAN010000001">
    <property type="protein sequence ID" value="KAK1927553.1"/>
    <property type="molecule type" value="Genomic_DNA"/>
</dbReference>
<dbReference type="Gene3D" id="3.40.50.300">
    <property type="entry name" value="P-loop containing nucleotide triphosphate hydrolases"/>
    <property type="match status" value="1"/>
</dbReference>
<dbReference type="PROSITE" id="PS00486">
    <property type="entry name" value="DNA_MISMATCH_REPAIR_2"/>
    <property type="match status" value="1"/>
</dbReference>
<comment type="subunit">
    <text evidence="11">Heterodimer consisting of MSH2-MSH3 (MutS beta). Forms a ternary complex with MutL alpha (MLH1-PMS1).</text>
</comment>
<evidence type="ECO:0000256" key="12">
    <source>
        <dbReference type="ARBA" id="ARBA00029792"/>
    </source>
</evidence>
<dbReference type="NCBIfam" id="NF003810">
    <property type="entry name" value="PRK05399.1"/>
    <property type="match status" value="1"/>
</dbReference>
<evidence type="ECO:0000256" key="8">
    <source>
        <dbReference type="ARBA" id="ARBA00023204"/>
    </source>
</evidence>
<feature type="domain" description="DNA mismatch repair proteins mutS family" evidence="16">
    <location>
        <begin position="1031"/>
        <end position="1047"/>
    </location>
</feature>
<comment type="caution">
    <text evidence="17">The sequence shown here is derived from an EMBL/GenBank/DDBJ whole genome shotgun (WGS) entry which is preliminary data.</text>
</comment>
<feature type="compositionally biased region" description="Pro residues" evidence="15">
    <location>
        <begin position="118"/>
        <end position="128"/>
    </location>
</feature>
<feature type="region of interest" description="Disordered" evidence="15">
    <location>
        <begin position="1"/>
        <end position="171"/>
    </location>
</feature>
<keyword evidence="4 14" id="KW-0547">Nucleotide-binding</keyword>
<dbReference type="Pfam" id="PF05190">
    <property type="entry name" value="MutS_IV"/>
    <property type="match status" value="1"/>
</dbReference>
<dbReference type="Gene3D" id="1.10.1420.10">
    <property type="match status" value="2"/>
</dbReference>
<keyword evidence="5 14" id="KW-0227">DNA damage</keyword>
<sequence>MTPKGGASAQPSISSFFKRKSPPISPSRPRSFNGNAQDPIDLSSPPPEKRTKVSGAEARRQALAQPTSSYFGSSKPSHNASKDPDRMDVDSGRSTPSAGSTYRASRPPNTALMAYALPRPPPSQPPAPGSAFDIPCASPTPRPPRIERTQEQQRRHEAWQRRMEMPGGLMPRRRSLALDEAAAAEARRAAGIEEGGETPPIEVEGDSDEEKNKKKAEGIGSKLAAKFASKDTTASKRGKKKEEVGPSGQTYTPLEKQFMEIKAANPDVLLMMEVGYKYKFHGDDAKIASKELGIAAFPSRNFYTASIPTHRLHIHVKKLISLGYKVGVITQTETAALKKISENRNAPFTRELTHLFTAATYVEDPSMAPSNLSDDPIVPGSAPPPTNALVAIVEMGMGGIATDDRVRIGMVSVVPTTGEVIWDEFDDSQVRSELETRLTHLQPAELLLPEAGLSKATEKVLRHFAGDPRSGSTTVRVERVDRIATYDAAFDYLTRFYNRKAGRPKLNELDSHEIDLTREEEEGPVADTGMDQVKTGQDPTQPDPLDLAAGLPAEEAILALVDFPKQVVVALCIAVKYMKTFGLENAFRHRSSFAKFINRAHMLLSSNTLVNLEIYRNQTDGGMYGSLLWLLDHTRTRMGRRLMREWIGRPLLDVAALQARIDAVDEIMTNKTYHMEKLRSLLVNMPDVVRGLTRIQYGKATPTEIASILVALNRIGSEFKPITEDVFACSLLNNIIKTLPTIRGIVQGFLEHINLKAAKENDEANLWNDPDKYPDLQDAKDCIGICESELDQHLKEVRKIVKKPSLAYITVAGIEYLVEVPVRDTKLIPPKWVKISATKSAVRYHTPEILRITKEREQHKETLAATAKRALQSFQNDISERHELVLVARQIAVIDCLTSLAQVAAASGYCKPRFVAQPCLHIRDGRHPMVEMLRDEAYVPFDIDFSEKDGTAKVITGPNMAGKSSCVRATALIVCMAQIGSFVPAEAVTLGIHDAVQTRMGASDEIERGKSTFMVELSETSDILRTLTPRTLVILDELGRGTSTYDGVAIAYATLSHVARQGCNTLFVTHYPLVAEELAKEYPERISNWHMSFEEIKAPDGSAEITFLYKLTRGLAEASFGVWCARLAGLPKDILQTAQLRADKLKYETDQRRLLSLTNRSRRLLHDLTRHDAGGPASVILKNADSLHRALRLAVE</sequence>
<evidence type="ECO:0000256" key="7">
    <source>
        <dbReference type="ARBA" id="ARBA00023125"/>
    </source>
</evidence>
<feature type="compositionally biased region" description="Polar residues" evidence="15">
    <location>
        <begin position="92"/>
        <end position="103"/>
    </location>
</feature>
<dbReference type="InterPro" id="IPR027417">
    <property type="entry name" value="P-loop_NTPase"/>
</dbReference>
<dbReference type="InterPro" id="IPR036678">
    <property type="entry name" value="MutS_con_dom_sf"/>
</dbReference>
<keyword evidence="6" id="KW-0067">ATP-binding</keyword>
<dbReference type="Proteomes" id="UP001182556">
    <property type="component" value="Unassembled WGS sequence"/>
</dbReference>
<dbReference type="SUPFAM" id="SSF52540">
    <property type="entry name" value="P-loop containing nucleoside triphosphate hydrolases"/>
    <property type="match status" value="1"/>
</dbReference>
<evidence type="ECO:0000256" key="4">
    <source>
        <dbReference type="ARBA" id="ARBA00022741"/>
    </source>
</evidence>
<gene>
    <name evidence="17" type="ORF">DB88DRAFT_478396</name>
</gene>
<evidence type="ECO:0000256" key="6">
    <source>
        <dbReference type="ARBA" id="ARBA00022840"/>
    </source>
</evidence>
<dbReference type="InterPro" id="IPR007860">
    <property type="entry name" value="DNA_mmatch_repair_MutS_con_dom"/>
</dbReference>
<evidence type="ECO:0000256" key="2">
    <source>
        <dbReference type="ARBA" id="ARBA00007094"/>
    </source>
</evidence>
<dbReference type="SMART" id="SM00533">
    <property type="entry name" value="MUTSd"/>
    <property type="match status" value="1"/>
</dbReference>
<evidence type="ECO:0000256" key="1">
    <source>
        <dbReference type="ARBA" id="ARBA00004123"/>
    </source>
</evidence>
<feature type="region of interest" description="Disordered" evidence="15">
    <location>
        <begin position="187"/>
        <end position="251"/>
    </location>
</feature>
<dbReference type="GO" id="GO:0006312">
    <property type="term" value="P:mitotic recombination"/>
    <property type="evidence" value="ECO:0007669"/>
    <property type="project" value="TreeGrafter"/>
</dbReference>
<comment type="function">
    <text evidence="10">Component of the post-replicative DNA mismatch repair system (MMR). Heterodimerizes with MSH2 to form MutS beta, which binds to DNA mismatches thereby initiating DNA repair. MSH3 provides substrate-binding and substrate specificity to the complex. When bound, the MutS beta heterodimer bends the DNA helix and shields approximately 20 base pairs. Acts mainly to repair insertion-deletion loops (IDLs) from 2 to 13 nucleotides in size, but can also repair base-base and single insertion-deletion mismatches that occur during replication. After mismatch binding, forms a ternary complex with the MutL alpha heterodimer, which is thought to be responsible for directing the downstream MMR events, including strand discrimination, excision, and resynthesis. ATP binding and hydrolysis play a pivotal role in mismatch repair functions.</text>
</comment>
<dbReference type="GO" id="GO:0005634">
    <property type="term" value="C:nucleus"/>
    <property type="evidence" value="ECO:0007669"/>
    <property type="project" value="UniProtKB-SubCell"/>
</dbReference>
<keyword evidence="18" id="KW-1185">Reference proteome</keyword>
<comment type="similarity">
    <text evidence="2">Belongs to the DNA mismatch repair MutS family. MSH3 subfamily.</text>
</comment>